<dbReference type="NCBIfam" id="TIGR00251">
    <property type="entry name" value="DUF167 family protein"/>
    <property type="match status" value="1"/>
</dbReference>
<organism evidence="3 4">
    <name type="scientific">Candidatus Uhrbacteria bacterium CG22_combo_CG10-13_8_21_14_all_47_17</name>
    <dbReference type="NCBI Taxonomy" id="1975041"/>
    <lineage>
        <taxon>Bacteria</taxon>
        <taxon>Candidatus Uhriibacteriota</taxon>
    </lineage>
</organism>
<evidence type="ECO:0000313" key="3">
    <source>
        <dbReference type="EMBL" id="PIP60833.1"/>
    </source>
</evidence>
<dbReference type="EMBL" id="PCSZ01000026">
    <property type="protein sequence ID" value="PIP60833.1"/>
    <property type="molecule type" value="Genomic_DNA"/>
</dbReference>
<reference evidence="3 4" key="1">
    <citation type="submission" date="2017-09" db="EMBL/GenBank/DDBJ databases">
        <title>Depth-based differentiation of microbial function through sediment-hosted aquifers and enrichment of novel symbionts in the deep terrestrial subsurface.</title>
        <authorList>
            <person name="Probst A.J."/>
            <person name="Ladd B."/>
            <person name="Jarett J.K."/>
            <person name="Geller-Mcgrath D.E."/>
            <person name="Sieber C.M."/>
            <person name="Emerson J.B."/>
            <person name="Anantharaman K."/>
            <person name="Thomas B.C."/>
            <person name="Malmstrom R."/>
            <person name="Stieglmeier M."/>
            <person name="Klingl A."/>
            <person name="Woyke T."/>
            <person name="Ryan C.M."/>
            <person name="Banfield J.F."/>
        </authorList>
    </citation>
    <scope>NUCLEOTIDE SEQUENCE [LARGE SCALE GENOMIC DNA]</scope>
    <source>
        <strain evidence="3">CG22_combo_CG10-13_8_21_14_all_47_17</strain>
    </source>
</reference>
<dbReference type="SUPFAM" id="SSF69786">
    <property type="entry name" value="YggU-like"/>
    <property type="match status" value="1"/>
</dbReference>
<dbReference type="HAMAP" id="MF_00634">
    <property type="entry name" value="UPF0235"/>
    <property type="match status" value="1"/>
</dbReference>
<accession>A0A2H0BT36</accession>
<dbReference type="AlphaFoldDB" id="A0A2H0BT36"/>
<proteinExistence type="inferred from homology"/>
<comment type="caution">
    <text evidence="3">The sequence shown here is derived from an EMBL/GenBank/DDBJ whole genome shotgun (WGS) entry which is preliminary data.</text>
</comment>
<gene>
    <name evidence="3" type="ORF">COX00_01150</name>
</gene>
<evidence type="ECO:0000256" key="2">
    <source>
        <dbReference type="HAMAP-Rule" id="MF_00634"/>
    </source>
</evidence>
<protein>
    <recommendedName>
        <fullName evidence="2">UPF0235 protein COX00_01150</fullName>
    </recommendedName>
</protein>
<dbReference type="GO" id="GO:0005737">
    <property type="term" value="C:cytoplasm"/>
    <property type="evidence" value="ECO:0007669"/>
    <property type="project" value="TreeGrafter"/>
</dbReference>
<dbReference type="Proteomes" id="UP000231581">
    <property type="component" value="Unassembled WGS sequence"/>
</dbReference>
<dbReference type="PANTHER" id="PTHR13420:SF7">
    <property type="entry name" value="UPF0235 PROTEIN C15ORF40"/>
    <property type="match status" value="1"/>
</dbReference>
<dbReference type="Gene3D" id="3.30.1200.10">
    <property type="entry name" value="YggU-like"/>
    <property type="match status" value="1"/>
</dbReference>
<sequence>MKLSVKVLPNAKRSEIVGWLGSALKIKLSAPPMEGRANNELINFLSDFIHCSKSEVTIERGLSGKLKRITLPIDREELDNLLRAYFSGTGS</sequence>
<dbReference type="Pfam" id="PF02594">
    <property type="entry name" value="DUF167"/>
    <property type="match status" value="1"/>
</dbReference>
<evidence type="ECO:0000313" key="4">
    <source>
        <dbReference type="Proteomes" id="UP000231581"/>
    </source>
</evidence>
<dbReference type="PANTHER" id="PTHR13420">
    <property type="entry name" value="UPF0235 PROTEIN C15ORF40"/>
    <property type="match status" value="1"/>
</dbReference>
<name>A0A2H0BT36_9BACT</name>
<dbReference type="InterPro" id="IPR036591">
    <property type="entry name" value="YggU-like_sf"/>
</dbReference>
<dbReference type="InterPro" id="IPR003746">
    <property type="entry name" value="DUF167"/>
</dbReference>
<comment type="similarity">
    <text evidence="1 2">Belongs to the UPF0235 family.</text>
</comment>
<evidence type="ECO:0000256" key="1">
    <source>
        <dbReference type="ARBA" id="ARBA00010364"/>
    </source>
</evidence>
<dbReference type="SMART" id="SM01152">
    <property type="entry name" value="DUF167"/>
    <property type="match status" value="1"/>
</dbReference>